<keyword evidence="1" id="KW-1133">Transmembrane helix</keyword>
<dbReference type="Proteomes" id="UP001521785">
    <property type="component" value="Unassembled WGS sequence"/>
</dbReference>
<protein>
    <recommendedName>
        <fullName evidence="4">Integral membrane protein</fullName>
    </recommendedName>
</protein>
<keyword evidence="1" id="KW-0472">Membrane</keyword>
<dbReference type="PANTHER" id="PTHR28019">
    <property type="entry name" value="CELL MEMBRANE PROTEIN YLR413W-RELATED"/>
    <property type="match status" value="1"/>
</dbReference>
<dbReference type="PANTHER" id="PTHR28019:SF2">
    <property type="entry name" value="CELL MEMBRANE PROTEIN YLR413W-RELATED"/>
    <property type="match status" value="1"/>
</dbReference>
<comment type="caution">
    <text evidence="2">The sequence shown here is derived from an EMBL/GenBank/DDBJ whole genome shotgun (WGS) entry which is preliminary data.</text>
</comment>
<dbReference type="EMBL" id="JAKJXO020000001">
    <property type="protein sequence ID" value="KAL1612491.1"/>
    <property type="molecule type" value="Genomic_DNA"/>
</dbReference>
<dbReference type="InterPro" id="IPR009571">
    <property type="entry name" value="SUR7/Rim9-like_fungi"/>
</dbReference>
<accession>A0ABR3S709</accession>
<organism evidence="2 3">
    <name type="scientific">Paraconiothyrium brasiliense</name>
    <dbReference type="NCBI Taxonomy" id="300254"/>
    <lineage>
        <taxon>Eukaryota</taxon>
        <taxon>Fungi</taxon>
        <taxon>Dikarya</taxon>
        <taxon>Ascomycota</taxon>
        <taxon>Pezizomycotina</taxon>
        <taxon>Dothideomycetes</taxon>
        <taxon>Pleosporomycetidae</taxon>
        <taxon>Pleosporales</taxon>
        <taxon>Massarineae</taxon>
        <taxon>Didymosphaeriaceae</taxon>
        <taxon>Paraconiothyrium</taxon>
    </lineage>
</organism>
<evidence type="ECO:0008006" key="4">
    <source>
        <dbReference type="Google" id="ProtNLM"/>
    </source>
</evidence>
<evidence type="ECO:0000256" key="1">
    <source>
        <dbReference type="SAM" id="Phobius"/>
    </source>
</evidence>
<keyword evidence="3" id="KW-1185">Reference proteome</keyword>
<keyword evidence="1" id="KW-0812">Transmembrane</keyword>
<proteinExistence type="predicted"/>
<feature type="transmembrane region" description="Helical" evidence="1">
    <location>
        <begin position="170"/>
        <end position="194"/>
    </location>
</feature>
<feature type="transmembrane region" description="Helical" evidence="1">
    <location>
        <begin position="40"/>
        <end position="61"/>
    </location>
</feature>
<feature type="transmembrane region" description="Helical" evidence="1">
    <location>
        <begin position="200"/>
        <end position="231"/>
    </location>
</feature>
<sequence>MGIFGRRRNKSVTASSDSTPAILHELSKAQVKRATRTRKIWALLTSFFLFVTVIFLILVEIGGIKNRSILRDWYFIRIDVSNIIPASVPNFALINTIAQTLGLHDFYQVGLWGFCEGYVNEGVTYCSPPKTLYWFNPVEILSSELLAGASINLPSDINDILDLIKIVSRVMFGFFLTSACLSFVLIFLMPISIISRWWTLPVAILTFINALLCTAASVIATVMFVIFCNVISSVSELNISSSIGSYLFGFMWTASAFAIFAWLVQTGLCCCCASRRDVKTGRKKGSEKAYQMPGNAATDGVMMRSANEEVGRETKIQIRKTEWPGFLSRLRRRLRREQSALDDAYVAESWPRMWLSHSESAYTAWTVQSSRRMPRMPWLRTQPTLWSGRYQKGAIVELTDFQALDK</sequence>
<gene>
    <name evidence="2" type="ORF">SLS60_000718</name>
</gene>
<feature type="transmembrane region" description="Helical" evidence="1">
    <location>
        <begin position="243"/>
        <end position="264"/>
    </location>
</feature>
<name>A0ABR3S709_9PLEO</name>
<reference evidence="2 3" key="1">
    <citation type="submission" date="2024-02" db="EMBL/GenBank/DDBJ databases">
        <title>De novo assembly and annotation of 12 fungi associated with fruit tree decline syndrome in Ontario, Canada.</title>
        <authorList>
            <person name="Sulman M."/>
            <person name="Ellouze W."/>
            <person name="Ilyukhin E."/>
        </authorList>
    </citation>
    <scope>NUCLEOTIDE SEQUENCE [LARGE SCALE GENOMIC DNA]</scope>
    <source>
        <strain evidence="2 3">M42-189</strain>
    </source>
</reference>
<dbReference type="InterPro" id="IPR052413">
    <property type="entry name" value="SUR7_domain"/>
</dbReference>
<dbReference type="Pfam" id="PF06687">
    <property type="entry name" value="SUR7"/>
    <property type="match status" value="1"/>
</dbReference>
<evidence type="ECO:0000313" key="3">
    <source>
        <dbReference type="Proteomes" id="UP001521785"/>
    </source>
</evidence>
<evidence type="ECO:0000313" key="2">
    <source>
        <dbReference type="EMBL" id="KAL1612491.1"/>
    </source>
</evidence>